<evidence type="ECO:0000313" key="6">
    <source>
        <dbReference type="EMBL" id="MFC4203389.1"/>
    </source>
</evidence>
<comment type="similarity">
    <text evidence="1">Belongs to the TfdA dioxygenase family.</text>
</comment>
<protein>
    <submittedName>
        <fullName evidence="6">TauD/TfdA dioxygenase family protein</fullName>
    </submittedName>
</protein>
<keyword evidence="4" id="KW-0408">Iron</keyword>
<accession>A0ABV8P2L0</accession>
<dbReference type="GO" id="GO:0051213">
    <property type="term" value="F:dioxygenase activity"/>
    <property type="evidence" value="ECO:0007669"/>
    <property type="project" value="UniProtKB-KW"/>
</dbReference>
<evidence type="ECO:0000313" key="7">
    <source>
        <dbReference type="Proteomes" id="UP001595848"/>
    </source>
</evidence>
<evidence type="ECO:0000256" key="2">
    <source>
        <dbReference type="ARBA" id="ARBA00022723"/>
    </source>
</evidence>
<keyword evidence="3 6" id="KW-0223">Dioxygenase</keyword>
<organism evidence="6 7">
    <name type="scientific">Candidimonas humi</name>
    <dbReference type="NCBI Taxonomy" id="683355"/>
    <lineage>
        <taxon>Bacteria</taxon>
        <taxon>Pseudomonadati</taxon>
        <taxon>Pseudomonadota</taxon>
        <taxon>Betaproteobacteria</taxon>
        <taxon>Burkholderiales</taxon>
        <taxon>Alcaligenaceae</taxon>
        <taxon>Candidimonas</taxon>
    </lineage>
</organism>
<dbReference type="PANTHER" id="PTHR30468:SF1">
    <property type="entry name" value="ALPHA-KETOGLUTARATE-DEPENDENT SULFONATE DIOXYGENASE"/>
    <property type="match status" value="1"/>
</dbReference>
<evidence type="ECO:0000256" key="4">
    <source>
        <dbReference type="ARBA" id="ARBA00023004"/>
    </source>
</evidence>
<dbReference type="Proteomes" id="UP001595848">
    <property type="component" value="Unassembled WGS sequence"/>
</dbReference>
<comment type="caution">
    <text evidence="6">The sequence shown here is derived from an EMBL/GenBank/DDBJ whole genome shotgun (WGS) entry which is preliminary data.</text>
</comment>
<evidence type="ECO:0000256" key="3">
    <source>
        <dbReference type="ARBA" id="ARBA00022964"/>
    </source>
</evidence>
<feature type="domain" description="TauD/TfdA-like" evidence="5">
    <location>
        <begin position="31"/>
        <end position="281"/>
    </location>
</feature>
<name>A0ABV8P2L0_9BURK</name>
<keyword evidence="2" id="KW-0479">Metal-binding</keyword>
<keyword evidence="3 6" id="KW-0560">Oxidoreductase</keyword>
<proteinExistence type="inferred from homology"/>
<dbReference type="RefSeq" id="WP_217966504.1">
    <property type="nucleotide sequence ID" value="NZ_JAHTBN010000015.1"/>
</dbReference>
<dbReference type="InterPro" id="IPR003819">
    <property type="entry name" value="TauD/TfdA-like"/>
</dbReference>
<sequence length="287" mass="31321">MSAYFEIEQTADSVRSGLGVRVHGPALSGDLPPRALEELRGICLEFPVTVVPGQELDAAALHGLARKFGRLEAHTAQRYHHPEFRELSYVANVGRDGSADQFGSTIRASGWHSDGSFLDEPFSQAMLYALEVPQKGGATFFANMYLAYENLPDDLKKRADGASAVHALGSGPDGAAAPSAKQAQEHPELYPHTVKPVVRVHPETGRKVLFVNAMHTSHVLGMGRSESDIFLRDLVDFGTQPEFVYKHEWNVGDLVIWDERSTLHRAGGGVAAGQRRVLLRALFKDAA</sequence>
<keyword evidence="7" id="KW-1185">Reference proteome</keyword>
<dbReference type="Pfam" id="PF02668">
    <property type="entry name" value="TauD"/>
    <property type="match status" value="1"/>
</dbReference>
<dbReference type="InterPro" id="IPR051323">
    <property type="entry name" value="AtsK-like"/>
</dbReference>
<dbReference type="PANTHER" id="PTHR30468">
    <property type="entry name" value="ALPHA-KETOGLUTARATE-DEPENDENT SULFONATE DIOXYGENASE"/>
    <property type="match status" value="1"/>
</dbReference>
<evidence type="ECO:0000256" key="1">
    <source>
        <dbReference type="ARBA" id="ARBA00005896"/>
    </source>
</evidence>
<gene>
    <name evidence="6" type="ORF">ACFOY1_20745</name>
</gene>
<evidence type="ECO:0000259" key="5">
    <source>
        <dbReference type="Pfam" id="PF02668"/>
    </source>
</evidence>
<reference evidence="7" key="1">
    <citation type="journal article" date="2019" name="Int. J. Syst. Evol. Microbiol.">
        <title>The Global Catalogue of Microorganisms (GCM) 10K type strain sequencing project: providing services to taxonomists for standard genome sequencing and annotation.</title>
        <authorList>
            <consortium name="The Broad Institute Genomics Platform"/>
            <consortium name="The Broad Institute Genome Sequencing Center for Infectious Disease"/>
            <person name="Wu L."/>
            <person name="Ma J."/>
        </authorList>
    </citation>
    <scope>NUCLEOTIDE SEQUENCE [LARGE SCALE GENOMIC DNA]</scope>
    <source>
        <strain evidence="7">LMG 24813</strain>
    </source>
</reference>
<dbReference type="EMBL" id="JBHSBV010000012">
    <property type="protein sequence ID" value="MFC4203389.1"/>
    <property type="molecule type" value="Genomic_DNA"/>
</dbReference>